<feature type="transmembrane region" description="Helical" evidence="1">
    <location>
        <begin position="12"/>
        <end position="31"/>
    </location>
</feature>
<keyword evidence="3" id="KW-1185">Reference proteome</keyword>
<protein>
    <submittedName>
        <fullName evidence="2">Uncharacterized protein</fullName>
    </submittedName>
</protein>
<name>A0A1H6NDF2_9GAMM</name>
<gene>
    <name evidence="2" type="ORF">SAMN05660691_04052</name>
</gene>
<organism evidence="2 3">
    <name type="scientific">Rheinheimera pacifica</name>
    <dbReference type="NCBI Taxonomy" id="173990"/>
    <lineage>
        <taxon>Bacteria</taxon>
        <taxon>Pseudomonadati</taxon>
        <taxon>Pseudomonadota</taxon>
        <taxon>Gammaproteobacteria</taxon>
        <taxon>Chromatiales</taxon>
        <taxon>Chromatiaceae</taxon>
        <taxon>Rheinheimera</taxon>
    </lineage>
</organism>
<reference evidence="3" key="1">
    <citation type="submission" date="2016-10" db="EMBL/GenBank/DDBJ databases">
        <authorList>
            <person name="Varghese N."/>
            <person name="Submissions S."/>
        </authorList>
    </citation>
    <scope>NUCLEOTIDE SEQUENCE [LARGE SCALE GENOMIC DNA]</scope>
    <source>
        <strain evidence="3">DSM 17616</strain>
    </source>
</reference>
<sequence>MDWFSRNQKLLAAIAAMFAGVSYWAAFELLLQSLISGSEFVTLVIAATATSLIIVFAPSIQEVSIGGNIIKLKQAKVDADETLKNLNNARVSMLVATLSSLRRSKPDFNESSSGFDDRASYFLSLYDANKDLLNNAVVAEEFRSGSEHFITESMKNINYHCRVHPNDGLGHRPSPEQLEGWYAKNRGTGGEVGSVPLQFVEYRKLIEISERLKSRR</sequence>
<dbReference type="STRING" id="173990.SAMN05660691_04052"/>
<keyword evidence="1" id="KW-1133">Transmembrane helix</keyword>
<accession>A0A1H6NDF2</accession>
<feature type="transmembrane region" description="Helical" evidence="1">
    <location>
        <begin position="40"/>
        <end position="60"/>
    </location>
</feature>
<dbReference type="AlphaFoldDB" id="A0A1H6NDF2"/>
<dbReference type="EMBL" id="FNXF01000027">
    <property type="protein sequence ID" value="SEI13145.1"/>
    <property type="molecule type" value="Genomic_DNA"/>
</dbReference>
<evidence type="ECO:0000313" key="2">
    <source>
        <dbReference type="EMBL" id="SEI13145.1"/>
    </source>
</evidence>
<proteinExistence type="predicted"/>
<evidence type="ECO:0000313" key="3">
    <source>
        <dbReference type="Proteomes" id="UP000199371"/>
    </source>
</evidence>
<dbReference type="RefSeq" id="WP_092797029.1">
    <property type="nucleotide sequence ID" value="NZ_FNXF01000027.1"/>
</dbReference>
<dbReference type="Proteomes" id="UP000199371">
    <property type="component" value="Unassembled WGS sequence"/>
</dbReference>
<evidence type="ECO:0000256" key="1">
    <source>
        <dbReference type="SAM" id="Phobius"/>
    </source>
</evidence>
<dbReference type="OrthoDB" id="6689501at2"/>
<keyword evidence="1" id="KW-0472">Membrane</keyword>
<keyword evidence="1" id="KW-0812">Transmembrane</keyword>